<reference evidence="2" key="1">
    <citation type="submission" date="2023-02" db="EMBL/GenBank/DDBJ databases">
        <authorList>
            <person name="Palmer J.M."/>
        </authorList>
    </citation>
    <scope>NUCLEOTIDE SEQUENCE</scope>
    <source>
        <strain evidence="2">FW57</strain>
    </source>
</reference>
<keyword evidence="3" id="KW-1185">Reference proteome</keyword>
<dbReference type="AlphaFoldDB" id="A0AAD4EYX4"/>
<dbReference type="Proteomes" id="UP001197093">
    <property type="component" value="Unassembled WGS sequence"/>
</dbReference>
<evidence type="ECO:0000256" key="1">
    <source>
        <dbReference type="SAM" id="MobiDB-lite"/>
    </source>
</evidence>
<evidence type="ECO:0008006" key="4">
    <source>
        <dbReference type="Google" id="ProtNLM"/>
    </source>
</evidence>
<evidence type="ECO:0000313" key="3">
    <source>
        <dbReference type="Proteomes" id="UP001197093"/>
    </source>
</evidence>
<sequence>MNVALKILEKKALGKLRKDKRSINSDNPYEEWVDVGKNGKTKRKKRERPIPEGLSRNDAKILRKVRKRAYRWDQGFGCCCFGFRFGWSAIIGLVPVVGDAIELLMSLALIKSASKVDGGLPKRLYSMMVTNIIIDFATGFVPLIGDLVDVFYRANTRNAWLLDAYLSEKAKALREGALQDPDTGNKIRVPSELQVAPGDRDVEQGVESMAMAEPARSTPAVVPPARTPAPRGNAPPPSASRTATTPGRSLTGQRPGGGPWDPRDR</sequence>
<organism evidence="2 3">
    <name type="scientific">Staphylotrichum longicolle</name>
    <dbReference type="NCBI Taxonomy" id="669026"/>
    <lineage>
        <taxon>Eukaryota</taxon>
        <taxon>Fungi</taxon>
        <taxon>Dikarya</taxon>
        <taxon>Ascomycota</taxon>
        <taxon>Pezizomycotina</taxon>
        <taxon>Sordariomycetes</taxon>
        <taxon>Sordariomycetidae</taxon>
        <taxon>Sordariales</taxon>
        <taxon>Chaetomiaceae</taxon>
        <taxon>Staphylotrichum</taxon>
    </lineage>
</organism>
<dbReference type="PANTHER" id="PTHR35519">
    <property type="entry name" value="MEMBRANE PROTEINS"/>
    <property type="match status" value="1"/>
</dbReference>
<feature type="region of interest" description="Disordered" evidence="1">
    <location>
        <begin position="196"/>
        <end position="265"/>
    </location>
</feature>
<dbReference type="EMBL" id="JAHCVI010000001">
    <property type="protein sequence ID" value="KAG7290248.1"/>
    <property type="molecule type" value="Genomic_DNA"/>
</dbReference>
<feature type="compositionally biased region" description="Pro residues" evidence="1">
    <location>
        <begin position="221"/>
        <end position="238"/>
    </location>
</feature>
<dbReference type="Pfam" id="PF13430">
    <property type="entry name" value="DUF4112"/>
    <property type="match status" value="1"/>
</dbReference>
<name>A0AAD4EYX4_9PEZI</name>
<proteinExistence type="predicted"/>
<evidence type="ECO:0000313" key="2">
    <source>
        <dbReference type="EMBL" id="KAG7290248.1"/>
    </source>
</evidence>
<dbReference type="PANTHER" id="PTHR35519:SF2">
    <property type="entry name" value="PH DOMAIN PROTEIN"/>
    <property type="match status" value="1"/>
</dbReference>
<protein>
    <recommendedName>
        <fullName evidence="4">PH domain-containing protein</fullName>
    </recommendedName>
</protein>
<dbReference type="InterPro" id="IPR025187">
    <property type="entry name" value="DUF4112"/>
</dbReference>
<gene>
    <name evidence="2" type="ORF">NEMBOFW57_000246</name>
</gene>
<comment type="caution">
    <text evidence="2">The sequence shown here is derived from an EMBL/GenBank/DDBJ whole genome shotgun (WGS) entry which is preliminary data.</text>
</comment>
<accession>A0AAD4EYX4</accession>